<reference evidence="2" key="1">
    <citation type="submission" date="2020-06" db="EMBL/GenBank/DDBJ databases">
        <authorList>
            <person name="Li T."/>
            <person name="Hu X."/>
            <person name="Zhang T."/>
            <person name="Song X."/>
            <person name="Zhang H."/>
            <person name="Dai N."/>
            <person name="Sheng W."/>
            <person name="Hou X."/>
            <person name="Wei L."/>
        </authorList>
    </citation>
    <scope>NUCLEOTIDE SEQUENCE</scope>
    <source>
        <strain evidence="2">KEN8</strain>
        <tissue evidence="2">Leaf</tissue>
    </source>
</reference>
<reference evidence="2" key="2">
    <citation type="journal article" date="2024" name="Plant">
        <title>Genomic evolution and insights into agronomic trait innovations of Sesamum species.</title>
        <authorList>
            <person name="Miao H."/>
            <person name="Wang L."/>
            <person name="Qu L."/>
            <person name="Liu H."/>
            <person name="Sun Y."/>
            <person name="Le M."/>
            <person name="Wang Q."/>
            <person name="Wei S."/>
            <person name="Zheng Y."/>
            <person name="Lin W."/>
            <person name="Duan Y."/>
            <person name="Cao H."/>
            <person name="Xiong S."/>
            <person name="Wang X."/>
            <person name="Wei L."/>
            <person name="Li C."/>
            <person name="Ma Q."/>
            <person name="Ju M."/>
            <person name="Zhao R."/>
            <person name="Li G."/>
            <person name="Mu C."/>
            <person name="Tian Q."/>
            <person name="Mei H."/>
            <person name="Zhang T."/>
            <person name="Gao T."/>
            <person name="Zhang H."/>
        </authorList>
    </citation>
    <scope>NUCLEOTIDE SEQUENCE</scope>
    <source>
        <strain evidence="2">KEN8</strain>
    </source>
</reference>
<sequence>MYEKNLPSRAGLTPEFKDGVTAFIQWAKSHHGYMESDKIKCPCWKCKLKFSKSWIRGSYPTDVGPSSYYGGPPYDYVFGLTDRFHVVVHAAEQPLWNGCTQSQLGVVTKLVDIKVDCHIFERIYDRTSQWADHILPYDHTLLFNYYNTKKLMKDLCLHMEKINAYKNSCMLYWKDNIDLEYYKFCGEVRYKSTTERNHNLKKTPYAILRTVERRATLNTTDSFSLDHPYHRNKKAFTKNGFERKVAHPRLTGEQIRDWVEKFSPTVEVLLSLPDDYGSEHKRTKKNIF</sequence>
<dbReference type="EMBL" id="JACGWM010000002">
    <property type="protein sequence ID" value="KAL0388990.1"/>
    <property type="molecule type" value="Genomic_DNA"/>
</dbReference>
<dbReference type="AlphaFoldDB" id="A0AAW2S8X8"/>
<organism evidence="2">
    <name type="scientific">Sesamum calycinum</name>
    <dbReference type="NCBI Taxonomy" id="2727403"/>
    <lineage>
        <taxon>Eukaryota</taxon>
        <taxon>Viridiplantae</taxon>
        <taxon>Streptophyta</taxon>
        <taxon>Embryophyta</taxon>
        <taxon>Tracheophyta</taxon>
        <taxon>Spermatophyta</taxon>
        <taxon>Magnoliopsida</taxon>
        <taxon>eudicotyledons</taxon>
        <taxon>Gunneridae</taxon>
        <taxon>Pentapetalae</taxon>
        <taxon>asterids</taxon>
        <taxon>lamiids</taxon>
        <taxon>Lamiales</taxon>
        <taxon>Pedaliaceae</taxon>
        <taxon>Sesamum</taxon>
    </lineage>
</organism>
<accession>A0AAW2S8X8</accession>
<dbReference type="PANTHER" id="PTHR10775">
    <property type="entry name" value="OS08G0208400 PROTEIN"/>
    <property type="match status" value="1"/>
</dbReference>
<protein>
    <recommendedName>
        <fullName evidence="1">Transposase-associated domain-containing protein</fullName>
    </recommendedName>
</protein>
<comment type="caution">
    <text evidence="2">The sequence shown here is derived from an EMBL/GenBank/DDBJ whole genome shotgun (WGS) entry which is preliminary data.</text>
</comment>
<proteinExistence type="predicted"/>
<evidence type="ECO:0000259" key="1">
    <source>
        <dbReference type="Pfam" id="PF13963"/>
    </source>
</evidence>
<dbReference type="PANTHER" id="PTHR10775:SF188">
    <property type="entry name" value="TRANSPOSASE-ASSOCIATED DOMAIN-CONTAINING PROTEIN"/>
    <property type="match status" value="1"/>
</dbReference>
<evidence type="ECO:0000313" key="2">
    <source>
        <dbReference type="EMBL" id="KAL0388990.1"/>
    </source>
</evidence>
<feature type="domain" description="Transposase-associated" evidence="1">
    <location>
        <begin position="10"/>
        <end position="48"/>
    </location>
</feature>
<gene>
    <name evidence="2" type="ORF">Scaly_0256100</name>
</gene>
<name>A0AAW2S8X8_9LAMI</name>
<dbReference type="Pfam" id="PF13963">
    <property type="entry name" value="Transpos_assoc"/>
    <property type="match status" value="1"/>
</dbReference>
<dbReference type="InterPro" id="IPR029480">
    <property type="entry name" value="Transpos_assoc"/>
</dbReference>